<proteinExistence type="predicted"/>
<keyword evidence="1" id="KW-1133">Transmembrane helix</keyword>
<keyword evidence="1" id="KW-0812">Transmembrane</keyword>
<keyword evidence="1" id="KW-0472">Membrane</keyword>
<feature type="transmembrane region" description="Helical" evidence="1">
    <location>
        <begin position="45"/>
        <end position="66"/>
    </location>
</feature>
<gene>
    <name evidence="2" type="ORF">Cph01nite_24480</name>
</gene>
<dbReference type="PANTHER" id="PTHR40761">
    <property type="entry name" value="CONSERVED INTEGRAL MEMBRANE ALANINE VALINE AND LEUCINE RICH PROTEIN-RELATED"/>
    <property type="match status" value="1"/>
</dbReference>
<name>A0ABQ4DP37_9CELL</name>
<feature type="transmembrane region" description="Helical" evidence="1">
    <location>
        <begin position="192"/>
        <end position="212"/>
    </location>
</feature>
<feature type="transmembrane region" description="Helical" evidence="1">
    <location>
        <begin position="131"/>
        <end position="150"/>
    </location>
</feature>
<accession>A0ABQ4DP37</accession>
<feature type="transmembrane region" description="Helical" evidence="1">
    <location>
        <begin position="78"/>
        <end position="97"/>
    </location>
</feature>
<evidence type="ECO:0000313" key="2">
    <source>
        <dbReference type="EMBL" id="GIG40686.1"/>
    </source>
</evidence>
<keyword evidence="3" id="KW-1185">Reference proteome</keyword>
<feature type="transmembrane region" description="Helical" evidence="1">
    <location>
        <begin position="218"/>
        <end position="239"/>
    </location>
</feature>
<evidence type="ECO:0000256" key="1">
    <source>
        <dbReference type="SAM" id="Phobius"/>
    </source>
</evidence>
<comment type="caution">
    <text evidence="2">The sequence shown here is derived from an EMBL/GenBank/DDBJ whole genome shotgun (WGS) entry which is preliminary data.</text>
</comment>
<feature type="transmembrane region" description="Helical" evidence="1">
    <location>
        <begin position="251"/>
        <end position="271"/>
    </location>
</feature>
<feature type="transmembrane region" description="Helical" evidence="1">
    <location>
        <begin position="103"/>
        <end position="124"/>
    </location>
</feature>
<reference evidence="2 3" key="1">
    <citation type="submission" date="2021-01" db="EMBL/GenBank/DDBJ databases">
        <title>Whole genome shotgun sequence of Cellulomonas phragmiteti NBRC 110785.</title>
        <authorList>
            <person name="Komaki H."/>
            <person name="Tamura T."/>
        </authorList>
    </citation>
    <scope>NUCLEOTIDE SEQUENCE [LARGE SCALE GENOMIC DNA]</scope>
    <source>
        <strain evidence="2 3">NBRC 110785</strain>
    </source>
</reference>
<sequence>MTGLLAVAGAALCSGAAVVLQAVAARRLPHDTGLGTTLVRRLLGSPAYLAALGLVVLGFGLSFVALRTLPLFLVQAGRASGLAVAAVLAVLVLGARFGRRDAWGLVALGAGLVGLALSVAPAPVTAPAPGVPLGLLAAAVALGLVAWRVAARPPSVRTGLVLAVAAGCGYALLALAAHVVDLSRPVRLLLDPALWAGGLGGVLALGLTALALRRAPVVPVTAATVATETCLGALLGLLLVGDRALPGRGPLAAVAFALVLAGALTVARFGAADTLAEPEAVSAHG</sequence>
<dbReference type="Proteomes" id="UP000614741">
    <property type="component" value="Unassembled WGS sequence"/>
</dbReference>
<feature type="transmembrane region" description="Helical" evidence="1">
    <location>
        <begin position="156"/>
        <end position="180"/>
    </location>
</feature>
<organism evidence="2 3">
    <name type="scientific">Cellulomonas phragmiteti</name>
    <dbReference type="NCBI Taxonomy" id="478780"/>
    <lineage>
        <taxon>Bacteria</taxon>
        <taxon>Bacillati</taxon>
        <taxon>Actinomycetota</taxon>
        <taxon>Actinomycetes</taxon>
        <taxon>Micrococcales</taxon>
        <taxon>Cellulomonadaceae</taxon>
        <taxon>Cellulomonas</taxon>
    </lineage>
</organism>
<dbReference type="RefSeq" id="WP_203674610.1">
    <property type="nucleotide sequence ID" value="NZ_BONP01000014.1"/>
</dbReference>
<dbReference type="EMBL" id="BONP01000014">
    <property type="protein sequence ID" value="GIG40686.1"/>
    <property type="molecule type" value="Genomic_DNA"/>
</dbReference>
<dbReference type="PANTHER" id="PTHR40761:SF1">
    <property type="entry name" value="CONSERVED INTEGRAL MEMBRANE ALANINE VALINE AND LEUCINE RICH PROTEIN-RELATED"/>
    <property type="match status" value="1"/>
</dbReference>
<protein>
    <submittedName>
        <fullName evidence="2">Membrane protein</fullName>
    </submittedName>
</protein>
<evidence type="ECO:0000313" key="3">
    <source>
        <dbReference type="Proteomes" id="UP000614741"/>
    </source>
</evidence>